<keyword evidence="4 5" id="KW-0472">Membrane</keyword>
<keyword evidence="2 5" id="KW-0812">Transmembrane</keyword>
<evidence type="ECO:0000313" key="6">
    <source>
        <dbReference type="EMBL" id="SET40408.1"/>
    </source>
</evidence>
<reference evidence="7" key="1">
    <citation type="submission" date="2016-10" db="EMBL/GenBank/DDBJ databases">
        <authorList>
            <person name="Varghese N."/>
            <person name="Submissions S."/>
        </authorList>
    </citation>
    <scope>NUCLEOTIDE SEQUENCE [LARGE SCALE GENOMIC DNA]</scope>
    <source>
        <strain evidence="7">DSM 18579</strain>
    </source>
</reference>
<evidence type="ECO:0000256" key="3">
    <source>
        <dbReference type="ARBA" id="ARBA00022989"/>
    </source>
</evidence>
<proteinExistence type="predicted"/>
<dbReference type="PANTHER" id="PTHR10361:SF28">
    <property type="entry name" value="P3 PROTEIN-RELATED"/>
    <property type="match status" value="1"/>
</dbReference>
<dbReference type="Pfam" id="PF01758">
    <property type="entry name" value="SBF"/>
    <property type="match status" value="1"/>
</dbReference>
<dbReference type="RefSeq" id="WP_093321110.1">
    <property type="nucleotide sequence ID" value="NZ_FOHV01000023.1"/>
</dbReference>
<evidence type="ECO:0000256" key="4">
    <source>
        <dbReference type="ARBA" id="ARBA00023136"/>
    </source>
</evidence>
<dbReference type="GO" id="GO:0016020">
    <property type="term" value="C:membrane"/>
    <property type="evidence" value="ECO:0007669"/>
    <property type="project" value="UniProtKB-SubCell"/>
</dbReference>
<accession>A0A1I0E5I3</accession>
<sequence length="302" mass="32805">MLKKINGLFPFWAIGFGICAFFKPDFFVEFKGWINYLLMAIMFFMGLTLSIDDFKRVTKKPIIILLTVGLQFLLMPLFALLISKVMGFDQDVMVGMILVGAVSGGTASNVMTYLAKGDVALSVSMTMLSTLLSIVLTPIIISLYLSSKVEVDSIGILKGLVQIIFVPIILGAIGNMILKQKVDKICDVLTSLSMISIIFIIAIVVALNQPKMSTVGLLVFVGVILHNGLGLLSGYYCTKLLGYDETICRTVAIEVGMQNSGLASSLGLKYFTELSALPGAIFSVWHNVSGSILAGYWAKKQK</sequence>
<feature type="transmembrane region" description="Helical" evidence="5">
    <location>
        <begin position="63"/>
        <end position="82"/>
    </location>
</feature>
<feature type="transmembrane region" description="Helical" evidence="5">
    <location>
        <begin position="94"/>
        <end position="115"/>
    </location>
</feature>
<comment type="subcellular location">
    <subcellularLocation>
        <location evidence="1">Membrane</location>
        <topology evidence="1">Multi-pass membrane protein</topology>
    </subcellularLocation>
</comment>
<dbReference type="InterPro" id="IPR002657">
    <property type="entry name" value="BilAc:Na_symport/Acr3"/>
</dbReference>
<evidence type="ECO:0000256" key="1">
    <source>
        <dbReference type="ARBA" id="ARBA00004141"/>
    </source>
</evidence>
<dbReference type="InterPro" id="IPR004710">
    <property type="entry name" value="Bilac:Na_transpt"/>
</dbReference>
<organism evidence="6 7">
    <name type="scientific">Thorsellia anophelis DSM 18579</name>
    <dbReference type="NCBI Taxonomy" id="1123402"/>
    <lineage>
        <taxon>Bacteria</taxon>
        <taxon>Pseudomonadati</taxon>
        <taxon>Pseudomonadota</taxon>
        <taxon>Gammaproteobacteria</taxon>
        <taxon>Enterobacterales</taxon>
        <taxon>Thorselliaceae</taxon>
        <taxon>Thorsellia</taxon>
    </lineage>
</organism>
<feature type="transmembrane region" description="Helical" evidence="5">
    <location>
        <begin position="213"/>
        <end position="232"/>
    </location>
</feature>
<name>A0A1I0E5I3_9GAMM</name>
<feature type="transmembrane region" description="Helical" evidence="5">
    <location>
        <begin position="159"/>
        <end position="178"/>
    </location>
</feature>
<keyword evidence="7" id="KW-1185">Reference proteome</keyword>
<dbReference type="EMBL" id="FOHV01000023">
    <property type="protein sequence ID" value="SET40408.1"/>
    <property type="molecule type" value="Genomic_DNA"/>
</dbReference>
<dbReference type="InterPro" id="IPR038770">
    <property type="entry name" value="Na+/solute_symporter_sf"/>
</dbReference>
<keyword evidence="3 5" id="KW-1133">Transmembrane helix</keyword>
<protein>
    <submittedName>
        <fullName evidence="6">Bile acid:Na+ symporter, BASS family</fullName>
    </submittedName>
</protein>
<feature type="transmembrane region" description="Helical" evidence="5">
    <location>
        <begin position="7"/>
        <end position="27"/>
    </location>
</feature>
<evidence type="ECO:0000313" key="7">
    <source>
        <dbReference type="Proteomes" id="UP000242642"/>
    </source>
</evidence>
<feature type="transmembrane region" description="Helical" evidence="5">
    <location>
        <begin position="33"/>
        <end position="51"/>
    </location>
</feature>
<feature type="transmembrane region" description="Helical" evidence="5">
    <location>
        <begin position="127"/>
        <end position="147"/>
    </location>
</feature>
<dbReference type="Proteomes" id="UP000242642">
    <property type="component" value="Unassembled WGS sequence"/>
</dbReference>
<gene>
    <name evidence="6" type="ORF">SAMN02583745_02259</name>
</gene>
<dbReference type="AlphaFoldDB" id="A0A1I0E5I3"/>
<dbReference type="OrthoDB" id="9806785at2"/>
<dbReference type="PANTHER" id="PTHR10361">
    <property type="entry name" value="SODIUM-BILE ACID COTRANSPORTER"/>
    <property type="match status" value="1"/>
</dbReference>
<dbReference type="STRING" id="1123402.SAMN02583745_02259"/>
<evidence type="ECO:0000256" key="5">
    <source>
        <dbReference type="SAM" id="Phobius"/>
    </source>
</evidence>
<evidence type="ECO:0000256" key="2">
    <source>
        <dbReference type="ARBA" id="ARBA00022692"/>
    </source>
</evidence>
<feature type="transmembrane region" description="Helical" evidence="5">
    <location>
        <begin position="185"/>
        <end position="207"/>
    </location>
</feature>
<dbReference type="Gene3D" id="1.20.1530.20">
    <property type="match status" value="1"/>
</dbReference>